<organism evidence="1 2">
    <name type="scientific">Actinomyces oris</name>
    <dbReference type="NCBI Taxonomy" id="544580"/>
    <lineage>
        <taxon>Bacteria</taxon>
        <taxon>Bacillati</taxon>
        <taxon>Actinomycetota</taxon>
        <taxon>Actinomycetes</taxon>
        <taxon>Actinomycetales</taxon>
        <taxon>Actinomycetaceae</taxon>
        <taxon>Actinomyces</taxon>
    </lineage>
</organism>
<dbReference type="Gene3D" id="3.40.960.10">
    <property type="entry name" value="VSR Endonuclease"/>
    <property type="match status" value="1"/>
</dbReference>
<accession>A0A1Q8HW44</accession>
<gene>
    <name evidence="1" type="ORF">BKH32_12860</name>
</gene>
<protein>
    <recommendedName>
        <fullName evidence="3">DUF559 domain-containing protein</fullName>
    </recommendedName>
</protein>
<reference evidence="1 2" key="1">
    <citation type="submission" date="2016-12" db="EMBL/GenBank/DDBJ databases">
        <title>Genomic comparison of strains in the 'Actinomyces naeslundii' group.</title>
        <authorList>
            <person name="Mughal S.R."/>
            <person name="Do T."/>
            <person name="Gilbert S.C."/>
            <person name="Witherden E.A."/>
            <person name="Didelot X."/>
            <person name="Beighton D."/>
        </authorList>
    </citation>
    <scope>NUCLEOTIDE SEQUENCE [LARGE SCALE GENOMIC DNA]</scope>
    <source>
        <strain evidence="1 2">S64C</strain>
    </source>
</reference>
<sequence>MTLVNTVDAELLAAVRGCYGAVRMRDLEPTRTQRRHIASLVRDGELIAHEHGVVGIPGAERAVVLARIHGGLLTCQAAMRHYGLPVAQGAEQVHLVVPCSGGITAVGREVLHVDRNQGRSSPTSYPVQPLPEALARFLRCHVQDDSPLIALDAALHDERVTAKQVRGLLRGPGSARALARLDRASDRARSPLETLARMDLEAAGLSFEDGVEIEGVGEVDLVIDGWVVVELDGYTYHCDEYQFGLDRWRDRRLVARGFLPLRFTRKDVYAHQVVPDVQRAMECWGVSKSVTKAATGTERAR</sequence>
<dbReference type="InterPro" id="IPR011335">
    <property type="entry name" value="Restrct_endonuc-II-like"/>
</dbReference>
<comment type="caution">
    <text evidence="1">The sequence shown here is derived from an EMBL/GenBank/DDBJ whole genome shotgun (WGS) entry which is preliminary data.</text>
</comment>
<dbReference type="RefSeq" id="WP_075250386.1">
    <property type="nucleotide sequence ID" value="NZ_MSGO01000080.1"/>
</dbReference>
<dbReference type="SUPFAM" id="SSF52980">
    <property type="entry name" value="Restriction endonuclease-like"/>
    <property type="match status" value="1"/>
</dbReference>
<name>A0A1Q8HW44_9ACTO</name>
<proteinExistence type="predicted"/>
<evidence type="ECO:0000313" key="1">
    <source>
        <dbReference type="EMBL" id="OLL13070.1"/>
    </source>
</evidence>
<dbReference type="EMBL" id="MSGO01000080">
    <property type="protein sequence ID" value="OLL13070.1"/>
    <property type="molecule type" value="Genomic_DNA"/>
</dbReference>
<dbReference type="Proteomes" id="UP000185736">
    <property type="component" value="Unassembled WGS sequence"/>
</dbReference>
<dbReference type="AlphaFoldDB" id="A0A1Q8HW44"/>
<evidence type="ECO:0008006" key="3">
    <source>
        <dbReference type="Google" id="ProtNLM"/>
    </source>
</evidence>
<evidence type="ECO:0000313" key="2">
    <source>
        <dbReference type="Proteomes" id="UP000185736"/>
    </source>
</evidence>